<evidence type="ECO:0000313" key="3">
    <source>
        <dbReference type="Proteomes" id="UP000267464"/>
    </source>
</evidence>
<feature type="transmembrane region" description="Helical" evidence="1">
    <location>
        <begin position="36"/>
        <end position="54"/>
    </location>
</feature>
<accession>A0A3N7JZJ3</accession>
<reference evidence="2 3" key="2">
    <citation type="submission" date="2018-12" db="EMBL/GenBank/DDBJ databases">
        <title>Rhizobacter gummiphilus sp. nov., a rubber-degrading bacterium isolated from the soil of a botanical garden in Japan.</title>
        <authorList>
            <person name="Shunsuke S.S."/>
        </authorList>
    </citation>
    <scope>NUCLEOTIDE SEQUENCE [LARGE SCALE GENOMIC DNA]</scope>
    <source>
        <strain evidence="2 3">S-16</strain>
    </source>
</reference>
<evidence type="ECO:0000313" key="2">
    <source>
        <dbReference type="EMBL" id="RQP26199.1"/>
    </source>
</evidence>
<feature type="transmembrane region" description="Helical" evidence="1">
    <location>
        <begin position="74"/>
        <end position="94"/>
    </location>
</feature>
<keyword evidence="3" id="KW-1185">Reference proteome</keyword>
<evidence type="ECO:0000256" key="1">
    <source>
        <dbReference type="SAM" id="Phobius"/>
    </source>
</evidence>
<dbReference type="AlphaFoldDB" id="A0A3N7JZJ3"/>
<keyword evidence="1" id="KW-1133">Transmembrane helix</keyword>
<keyword evidence="1" id="KW-0812">Transmembrane</keyword>
<keyword evidence="1" id="KW-0472">Membrane</keyword>
<organism evidence="2 3">
    <name type="scientific">Piscinibacter terrae</name>
    <dbReference type="NCBI Taxonomy" id="2496871"/>
    <lineage>
        <taxon>Bacteria</taxon>
        <taxon>Pseudomonadati</taxon>
        <taxon>Pseudomonadota</taxon>
        <taxon>Betaproteobacteria</taxon>
        <taxon>Burkholderiales</taxon>
        <taxon>Sphaerotilaceae</taxon>
        <taxon>Piscinibacter</taxon>
    </lineage>
</organism>
<protein>
    <submittedName>
        <fullName evidence="2">DUF4405 domain-containing protein</fullName>
    </submittedName>
</protein>
<sequence>MLLATGVAWLWLHYTVGAGAGELPHPLEAWSMKLHGLAAFFGLFLLGALAGAHIPQGWRMSGRHRWAQQRGTGIALAAAGGTLALTGYLLYYFAPESVRPALGWIHAAVGIAMTAAILVHRRTRSRHPRD</sequence>
<gene>
    <name evidence="2" type="ORF">DZC73_03965</name>
</gene>
<dbReference type="EMBL" id="QUSW01000001">
    <property type="protein sequence ID" value="RQP26199.1"/>
    <property type="molecule type" value="Genomic_DNA"/>
</dbReference>
<reference evidence="2 3" key="1">
    <citation type="submission" date="2018-08" db="EMBL/GenBank/DDBJ databases">
        <authorList>
            <person name="Khan S.A."/>
            <person name="Jeon C.O."/>
            <person name="Chun B.H."/>
            <person name="Jeong S.E."/>
        </authorList>
    </citation>
    <scope>NUCLEOTIDE SEQUENCE [LARGE SCALE GENOMIC DNA]</scope>
    <source>
        <strain evidence="2 3">S-16</strain>
    </source>
</reference>
<dbReference type="Proteomes" id="UP000267464">
    <property type="component" value="Unassembled WGS sequence"/>
</dbReference>
<feature type="transmembrane region" description="Helical" evidence="1">
    <location>
        <begin position="100"/>
        <end position="119"/>
    </location>
</feature>
<name>A0A3N7JZJ3_9BURK</name>
<comment type="caution">
    <text evidence="2">The sequence shown here is derived from an EMBL/GenBank/DDBJ whole genome shotgun (WGS) entry which is preliminary data.</text>
</comment>
<proteinExistence type="predicted"/>